<dbReference type="AlphaFoldDB" id="A0A1I7U1M6"/>
<keyword evidence="1" id="KW-1133">Transmembrane helix</keyword>
<keyword evidence="1" id="KW-0472">Membrane</keyword>
<protein>
    <submittedName>
        <fullName evidence="3">Serpentine receptor class gamma</fullName>
    </submittedName>
</protein>
<organism evidence="2 3">
    <name type="scientific">Caenorhabditis tropicalis</name>
    <dbReference type="NCBI Taxonomy" id="1561998"/>
    <lineage>
        <taxon>Eukaryota</taxon>
        <taxon>Metazoa</taxon>
        <taxon>Ecdysozoa</taxon>
        <taxon>Nematoda</taxon>
        <taxon>Chromadorea</taxon>
        <taxon>Rhabditida</taxon>
        <taxon>Rhabditina</taxon>
        <taxon>Rhabditomorpha</taxon>
        <taxon>Rhabditoidea</taxon>
        <taxon>Rhabditidae</taxon>
        <taxon>Peloderinae</taxon>
        <taxon>Caenorhabditis</taxon>
    </lineage>
</organism>
<keyword evidence="2" id="KW-1185">Reference proteome</keyword>
<dbReference type="WBParaSite" id="Csp11.Scaffold629.g13943.t1">
    <property type="protein sequence ID" value="Csp11.Scaffold629.g13943.t1"/>
    <property type="gene ID" value="Csp11.Scaffold629.g13943"/>
</dbReference>
<evidence type="ECO:0000313" key="2">
    <source>
        <dbReference type="Proteomes" id="UP000095282"/>
    </source>
</evidence>
<dbReference type="STRING" id="1561998.A0A1I7U1M6"/>
<feature type="transmembrane region" description="Helical" evidence="1">
    <location>
        <begin position="16"/>
        <end position="38"/>
    </location>
</feature>
<keyword evidence="1" id="KW-0812">Transmembrane</keyword>
<reference evidence="3" key="1">
    <citation type="submission" date="2016-11" db="UniProtKB">
        <authorList>
            <consortium name="WormBaseParasite"/>
        </authorList>
    </citation>
    <scope>IDENTIFICATION</scope>
</reference>
<feature type="transmembrane region" description="Helical" evidence="1">
    <location>
        <begin position="58"/>
        <end position="78"/>
    </location>
</feature>
<sequence length="354" mass="40762">MAINPFWENYLNFCSMVTYLSLTLQIIFFTSCCIYYLFISKTMSGLSQSTRRLQIRSFYLMILQILFPLILFIIPFSLSMNQDKGGHQSKNNFSIIMVSVHHGATSLSILLVHAPYRRFLKSKTSPSCDRGSQKVSFLSLFLFFESIAMSVMVSRVQNHLEWHSTVLYYTDVSYFPVEKTQSYFSVPSVSVQLDIHPLPMRLLLPGFLFNPTSGLNLTSILFLYHMKLTYNCMQEVRQAEPTAQVQFQGGQVAFLYVPSFLFDLPASLASFFERATEPSDEQFAVMVEQVREMFLHLTTEAIMGDLRAKTKWNSMSQGKWAKSREVQEEVSGGRSPSDRNHRMITQGRLRTIYM</sequence>
<proteinExistence type="predicted"/>
<evidence type="ECO:0000313" key="3">
    <source>
        <dbReference type="WBParaSite" id="Csp11.Scaffold629.g13943.t1"/>
    </source>
</evidence>
<feature type="transmembrane region" description="Helical" evidence="1">
    <location>
        <begin position="93"/>
        <end position="114"/>
    </location>
</feature>
<feature type="transmembrane region" description="Helical" evidence="1">
    <location>
        <begin position="135"/>
        <end position="153"/>
    </location>
</feature>
<dbReference type="Proteomes" id="UP000095282">
    <property type="component" value="Unplaced"/>
</dbReference>
<accession>A0A1I7U1M6</accession>
<name>A0A1I7U1M6_9PELO</name>
<dbReference type="InterPro" id="IPR019422">
    <property type="entry name" value="7TM_GPCR_serpentine_rcpt_Srh"/>
</dbReference>
<dbReference type="Pfam" id="PF10318">
    <property type="entry name" value="7TM_GPCR_Srh"/>
    <property type="match status" value="1"/>
</dbReference>
<evidence type="ECO:0000256" key="1">
    <source>
        <dbReference type="SAM" id="Phobius"/>
    </source>
</evidence>
<dbReference type="eggNOG" id="KOG0802">
    <property type="taxonomic scope" value="Eukaryota"/>
</dbReference>
<feature type="transmembrane region" description="Helical" evidence="1">
    <location>
        <begin position="202"/>
        <end position="224"/>
    </location>
</feature>